<protein>
    <submittedName>
        <fullName evidence="1">Uncharacterized protein</fullName>
    </submittedName>
</protein>
<reference evidence="1 2" key="1">
    <citation type="journal article" date="2023" name="BMC Biotechnol.">
        <title>Vitis rotundifolia cv Carlos genome sequencing.</title>
        <authorList>
            <person name="Huff M."/>
            <person name="Hulse-Kemp A."/>
            <person name="Scheffler B."/>
            <person name="Youngblood R."/>
            <person name="Simpson S."/>
            <person name="Babiker E."/>
            <person name="Staton M."/>
        </authorList>
    </citation>
    <scope>NUCLEOTIDE SEQUENCE [LARGE SCALE GENOMIC DNA]</scope>
    <source>
        <tissue evidence="1">Leaf</tissue>
    </source>
</reference>
<sequence length="216" mass="25396">MNYWFLTDLTICSLSELFCKLPYILKDEMVWNLLSRATVCASRFGWVLFGKRVYVIVKVTFYYVYNPVTKEIVSLLRFKWQQGQKHKYLWENQATFSSAATSPDCVCFACFKTIVMPNICNREQIFISTYSSGDTTWKTRNITLLLISFHISFGFPTDPHVVGALSSFNVATQEWRLLTKHHWRNCRALFLDKFLFGVSTREQTKMVVNRVYYFSQ</sequence>
<organism evidence="1 2">
    <name type="scientific">Vitis rotundifolia</name>
    <name type="common">Muscadine grape</name>
    <dbReference type="NCBI Taxonomy" id="103349"/>
    <lineage>
        <taxon>Eukaryota</taxon>
        <taxon>Viridiplantae</taxon>
        <taxon>Streptophyta</taxon>
        <taxon>Embryophyta</taxon>
        <taxon>Tracheophyta</taxon>
        <taxon>Spermatophyta</taxon>
        <taxon>Magnoliopsida</taxon>
        <taxon>eudicotyledons</taxon>
        <taxon>Gunneridae</taxon>
        <taxon>Pentapetalae</taxon>
        <taxon>rosids</taxon>
        <taxon>Vitales</taxon>
        <taxon>Vitaceae</taxon>
        <taxon>Viteae</taxon>
        <taxon>Vitis</taxon>
    </lineage>
</organism>
<evidence type="ECO:0000313" key="2">
    <source>
        <dbReference type="Proteomes" id="UP001168098"/>
    </source>
</evidence>
<accession>A0AA38YPC9</accession>
<dbReference type="AlphaFoldDB" id="A0AA38YPC9"/>
<gene>
    <name evidence="1" type="ORF">PVL29_023535</name>
</gene>
<comment type="caution">
    <text evidence="1">The sequence shown here is derived from an EMBL/GenBank/DDBJ whole genome shotgun (WGS) entry which is preliminary data.</text>
</comment>
<keyword evidence="2" id="KW-1185">Reference proteome</keyword>
<name>A0AA38YPC9_VITRO</name>
<proteinExistence type="predicted"/>
<dbReference type="Proteomes" id="UP001168098">
    <property type="component" value="Unassembled WGS sequence"/>
</dbReference>
<dbReference type="EMBL" id="JARBHA010000018">
    <property type="protein sequence ID" value="KAJ9674039.1"/>
    <property type="molecule type" value="Genomic_DNA"/>
</dbReference>
<evidence type="ECO:0000313" key="1">
    <source>
        <dbReference type="EMBL" id="KAJ9674039.1"/>
    </source>
</evidence>